<name>A0A3Q3LLX5_9TELE</name>
<keyword evidence="4" id="KW-1185">Reference proteome</keyword>
<sequence length="334" mass="37870">MYLKVMIFTVSFLTTSAIPLHSNSREANWTDPKSNQAHDKTELTKDVGKSYKSHIDSSGLYSHEDDEIQNPVAEEMQRKVNMESERLRARLRQELTELWQRLSPSPGHLSSIQASMRERLAPLTQQLQSSLSSNTKELCGQLRLYLQGLEIAEAQAEGSPDLYKETFHWMSQTLEHISSKQAAIIGDFHTRAIGVIKDINEIRASEEEAAKSELWQNMRSRLGQELNSLRVETQNRVGTLKSELAALLESPQSLKAKTIDSLEQICQNETLQSQMFQARIERLFQGLEEELEMQEASRLTFSSSFSSIQPGDSLQGEFSVKLSALIQDILHSMQ</sequence>
<reference evidence="3" key="1">
    <citation type="submission" date="2025-08" db="UniProtKB">
        <authorList>
            <consortium name="Ensembl"/>
        </authorList>
    </citation>
    <scope>IDENTIFICATION</scope>
</reference>
<feature type="signal peptide" evidence="2">
    <location>
        <begin position="1"/>
        <end position="17"/>
    </location>
</feature>
<dbReference type="FunCoup" id="A0A3Q3LLX5">
    <property type="interactions" value="151"/>
</dbReference>
<dbReference type="RefSeq" id="XP_026177150.1">
    <property type="nucleotide sequence ID" value="XM_026321365.1"/>
</dbReference>
<dbReference type="InParanoid" id="A0A3Q3LLX5"/>
<reference evidence="3" key="2">
    <citation type="submission" date="2025-09" db="UniProtKB">
        <authorList>
            <consortium name="Ensembl"/>
        </authorList>
    </citation>
    <scope>IDENTIFICATION</scope>
</reference>
<dbReference type="Ensembl" id="ENSMAMT00000015567.2">
    <property type="protein sequence ID" value="ENSMAMP00000015148.1"/>
    <property type="gene ID" value="ENSMAMG00000010285.2"/>
</dbReference>
<feature type="region of interest" description="Disordered" evidence="1">
    <location>
        <begin position="24"/>
        <end position="47"/>
    </location>
</feature>
<dbReference type="SUPFAM" id="SSF58113">
    <property type="entry name" value="Apolipoprotein A-I"/>
    <property type="match status" value="1"/>
</dbReference>
<evidence type="ECO:0000313" key="4">
    <source>
        <dbReference type="Proteomes" id="UP000261640"/>
    </source>
</evidence>
<accession>A0A3Q3LLX5</accession>
<proteinExistence type="predicted"/>
<dbReference type="Proteomes" id="UP000261640">
    <property type="component" value="Unplaced"/>
</dbReference>
<feature type="chain" id="PRO_5018760912" evidence="2">
    <location>
        <begin position="18"/>
        <end position="334"/>
    </location>
</feature>
<dbReference type="STRING" id="205130.ENSMAMP00000015148"/>
<dbReference type="GeneID" id="113138704"/>
<keyword evidence="2" id="KW-0732">Signal</keyword>
<evidence type="ECO:0000313" key="3">
    <source>
        <dbReference type="Ensembl" id="ENSMAMP00000015148.1"/>
    </source>
</evidence>
<protein>
    <submittedName>
        <fullName evidence="3">Zgc:162608</fullName>
    </submittedName>
</protein>
<evidence type="ECO:0000256" key="2">
    <source>
        <dbReference type="SAM" id="SignalP"/>
    </source>
</evidence>
<dbReference type="Gene3D" id="1.20.120.20">
    <property type="entry name" value="Apolipoprotein"/>
    <property type="match status" value="1"/>
</dbReference>
<feature type="compositionally biased region" description="Basic and acidic residues" evidence="1">
    <location>
        <begin position="36"/>
        <end position="47"/>
    </location>
</feature>
<dbReference type="GeneTree" id="ENSGT00410000028254"/>
<organism evidence="3 4">
    <name type="scientific">Mastacembelus armatus</name>
    <name type="common">zig-zag eel</name>
    <dbReference type="NCBI Taxonomy" id="205130"/>
    <lineage>
        <taxon>Eukaryota</taxon>
        <taxon>Metazoa</taxon>
        <taxon>Chordata</taxon>
        <taxon>Craniata</taxon>
        <taxon>Vertebrata</taxon>
        <taxon>Euteleostomi</taxon>
        <taxon>Actinopterygii</taxon>
        <taxon>Neopterygii</taxon>
        <taxon>Teleostei</taxon>
        <taxon>Neoteleostei</taxon>
        <taxon>Acanthomorphata</taxon>
        <taxon>Anabantaria</taxon>
        <taxon>Synbranchiformes</taxon>
        <taxon>Mastacembelidae</taxon>
        <taxon>Mastacembelus</taxon>
    </lineage>
</organism>
<feature type="compositionally biased region" description="Polar residues" evidence="1">
    <location>
        <begin position="24"/>
        <end position="35"/>
    </location>
</feature>
<evidence type="ECO:0000256" key="1">
    <source>
        <dbReference type="SAM" id="MobiDB-lite"/>
    </source>
</evidence>
<dbReference type="OrthoDB" id="8942424at2759"/>
<dbReference type="AlphaFoldDB" id="A0A3Q3LLX5"/>